<name>A0A1Y1ZC69_9FUNG</name>
<keyword evidence="5" id="KW-0269">Exonuclease</keyword>
<evidence type="ECO:0000256" key="10">
    <source>
        <dbReference type="SAM" id="MobiDB-lite"/>
    </source>
</evidence>
<dbReference type="InParanoid" id="A0A1Y1ZC69"/>
<evidence type="ECO:0000259" key="11">
    <source>
        <dbReference type="SMART" id="SM00474"/>
    </source>
</evidence>
<feature type="region of interest" description="Disordered" evidence="10">
    <location>
        <begin position="22"/>
        <end position="57"/>
    </location>
</feature>
<dbReference type="SUPFAM" id="SSF53098">
    <property type="entry name" value="Ribonuclease H-like"/>
    <property type="match status" value="1"/>
</dbReference>
<comment type="subcellular location">
    <subcellularLocation>
        <location evidence="1">Nucleus</location>
    </subcellularLocation>
</comment>
<dbReference type="GO" id="GO:0003676">
    <property type="term" value="F:nucleic acid binding"/>
    <property type="evidence" value="ECO:0007669"/>
    <property type="project" value="InterPro"/>
</dbReference>
<dbReference type="Gene3D" id="3.30.420.10">
    <property type="entry name" value="Ribonuclease H-like superfamily/Ribonuclease H"/>
    <property type="match status" value="1"/>
</dbReference>
<evidence type="ECO:0000256" key="9">
    <source>
        <dbReference type="ARBA" id="ARBA00042761"/>
    </source>
</evidence>
<keyword evidence="2" id="KW-0540">Nuclease</keyword>
<keyword evidence="4" id="KW-0378">Hydrolase</keyword>
<feature type="domain" description="3'-5' exonuclease" evidence="11">
    <location>
        <begin position="127"/>
        <end position="303"/>
    </location>
</feature>
<dbReference type="Pfam" id="PF01612">
    <property type="entry name" value="DNA_pol_A_exo1"/>
    <property type="match status" value="1"/>
</dbReference>
<dbReference type="AlphaFoldDB" id="A0A1Y1ZC69"/>
<evidence type="ECO:0000313" key="13">
    <source>
        <dbReference type="Proteomes" id="UP000193498"/>
    </source>
</evidence>
<dbReference type="InterPro" id="IPR051132">
    <property type="entry name" value="3-5_Exonuclease_domain"/>
</dbReference>
<dbReference type="STRING" id="1314790.A0A1Y1ZC69"/>
<dbReference type="OrthoDB" id="1920326at2759"/>
<dbReference type="InterPro" id="IPR012337">
    <property type="entry name" value="RNaseH-like_sf"/>
</dbReference>
<keyword evidence="3" id="KW-0479">Metal-binding</keyword>
<dbReference type="InterPro" id="IPR036397">
    <property type="entry name" value="RNaseH_sf"/>
</dbReference>
<evidence type="ECO:0000256" key="3">
    <source>
        <dbReference type="ARBA" id="ARBA00022723"/>
    </source>
</evidence>
<dbReference type="GO" id="GO:0006139">
    <property type="term" value="P:nucleobase-containing compound metabolic process"/>
    <property type="evidence" value="ECO:0007669"/>
    <property type="project" value="InterPro"/>
</dbReference>
<reference evidence="12 13" key="1">
    <citation type="submission" date="2016-07" db="EMBL/GenBank/DDBJ databases">
        <title>Pervasive Adenine N6-methylation of Active Genes in Fungi.</title>
        <authorList>
            <consortium name="DOE Joint Genome Institute"/>
            <person name="Mondo S.J."/>
            <person name="Dannebaum R.O."/>
            <person name="Kuo R.C."/>
            <person name="Labutti K."/>
            <person name="Haridas S."/>
            <person name="Kuo A."/>
            <person name="Salamov A."/>
            <person name="Ahrendt S.R."/>
            <person name="Lipzen A."/>
            <person name="Sullivan W."/>
            <person name="Andreopoulos W.B."/>
            <person name="Clum A."/>
            <person name="Lindquist E."/>
            <person name="Daum C."/>
            <person name="Ramamoorthy G.K."/>
            <person name="Gryganskyi A."/>
            <person name="Culley D."/>
            <person name="Magnuson J.K."/>
            <person name="James T.Y."/>
            <person name="O'Malley M.A."/>
            <person name="Stajich J.E."/>
            <person name="Spatafora J.W."/>
            <person name="Visel A."/>
            <person name="Grigoriev I.V."/>
        </authorList>
    </citation>
    <scope>NUCLEOTIDE SEQUENCE [LARGE SCALE GENOMIC DNA]</scope>
    <source>
        <strain evidence="12 13">CBS 931.73</strain>
    </source>
</reference>
<dbReference type="PANTHER" id="PTHR13620:SF109">
    <property type="entry name" value="3'-5' EXONUCLEASE"/>
    <property type="match status" value="1"/>
</dbReference>
<dbReference type="GO" id="GO:0008408">
    <property type="term" value="F:3'-5' exonuclease activity"/>
    <property type="evidence" value="ECO:0007669"/>
    <property type="project" value="InterPro"/>
</dbReference>
<dbReference type="GO" id="GO:0005634">
    <property type="term" value="C:nucleus"/>
    <property type="evidence" value="ECO:0007669"/>
    <property type="project" value="UniProtKB-SubCell"/>
</dbReference>
<keyword evidence="6" id="KW-0460">Magnesium</keyword>
<dbReference type="EMBL" id="MCFE01000005">
    <property type="protein sequence ID" value="ORY07881.1"/>
    <property type="molecule type" value="Genomic_DNA"/>
</dbReference>
<proteinExistence type="predicted"/>
<organism evidence="12 13">
    <name type="scientific">Basidiobolus meristosporus CBS 931.73</name>
    <dbReference type="NCBI Taxonomy" id="1314790"/>
    <lineage>
        <taxon>Eukaryota</taxon>
        <taxon>Fungi</taxon>
        <taxon>Fungi incertae sedis</taxon>
        <taxon>Zoopagomycota</taxon>
        <taxon>Entomophthoromycotina</taxon>
        <taxon>Basidiobolomycetes</taxon>
        <taxon>Basidiobolales</taxon>
        <taxon>Basidiobolaceae</taxon>
        <taxon>Basidiobolus</taxon>
    </lineage>
</organism>
<gene>
    <name evidence="12" type="ORF">K493DRAFT_310083</name>
</gene>
<evidence type="ECO:0000256" key="1">
    <source>
        <dbReference type="ARBA" id="ARBA00004123"/>
    </source>
</evidence>
<evidence type="ECO:0000256" key="6">
    <source>
        <dbReference type="ARBA" id="ARBA00022842"/>
    </source>
</evidence>
<evidence type="ECO:0000256" key="2">
    <source>
        <dbReference type="ARBA" id="ARBA00022722"/>
    </source>
</evidence>
<evidence type="ECO:0000256" key="8">
    <source>
        <dbReference type="ARBA" id="ARBA00040531"/>
    </source>
</evidence>
<evidence type="ECO:0000256" key="7">
    <source>
        <dbReference type="ARBA" id="ARBA00023242"/>
    </source>
</evidence>
<evidence type="ECO:0000256" key="5">
    <source>
        <dbReference type="ARBA" id="ARBA00022839"/>
    </source>
</evidence>
<comment type="caution">
    <text evidence="12">The sequence shown here is derived from an EMBL/GenBank/DDBJ whole genome shotgun (WGS) entry which is preliminary data.</text>
</comment>
<dbReference type="PANTHER" id="PTHR13620">
    <property type="entry name" value="3-5 EXONUCLEASE"/>
    <property type="match status" value="1"/>
</dbReference>
<protein>
    <recommendedName>
        <fullName evidence="8">3'-5' exonuclease</fullName>
    </recommendedName>
    <alternativeName>
        <fullName evidence="9">Werner Syndrome-like exonuclease</fullName>
    </alternativeName>
</protein>
<evidence type="ECO:0000313" key="12">
    <source>
        <dbReference type="EMBL" id="ORY07881.1"/>
    </source>
</evidence>
<dbReference type="InterPro" id="IPR002562">
    <property type="entry name" value="3'-5'_exonuclease_dom"/>
</dbReference>
<keyword evidence="13" id="KW-1185">Reference proteome</keyword>
<accession>A0A1Y1ZC69</accession>
<dbReference type="SMART" id="SM00474">
    <property type="entry name" value="35EXOc"/>
    <property type="match status" value="1"/>
</dbReference>
<keyword evidence="7" id="KW-0539">Nucleus</keyword>
<dbReference type="GO" id="GO:0046872">
    <property type="term" value="F:metal ion binding"/>
    <property type="evidence" value="ECO:0007669"/>
    <property type="project" value="UniProtKB-KW"/>
</dbReference>
<evidence type="ECO:0000256" key="4">
    <source>
        <dbReference type="ARBA" id="ARBA00022801"/>
    </source>
</evidence>
<sequence length="304" mass="33422">MLAVGSRAGPSASPAFRSCISNYATKTRATRKPETSSTRFLKTPQEPNKLLAKEKKARADSGAIDLSKMRILRESKTPQSPRFIPVSQQPSQTARAARHNLMPHVPVLPDRISSQPVEVKMTGDYKIFLCQSRGQCDEGVDMLLNSIQSAATPYLGFDTESTRLRSGFEVSVIQLASSSTCIIFQVGQIYRSTGDIPPTLRKLLASSKILKTGVNATVDAANLKRVYKLTCNGIVNIDTLASGLGCQNLSLEELASRFGIDVRLNKSWTKKQWSRTHLTPQEIDYAANDAIASYRLFSVLKGKR</sequence>
<dbReference type="Proteomes" id="UP000193498">
    <property type="component" value="Unassembled WGS sequence"/>
</dbReference>
<dbReference type="CDD" id="cd06141">
    <property type="entry name" value="WRN_exo"/>
    <property type="match status" value="1"/>
</dbReference>